<dbReference type="SUPFAM" id="SSF53850">
    <property type="entry name" value="Periplasmic binding protein-like II"/>
    <property type="match status" value="1"/>
</dbReference>
<dbReference type="PANTHER" id="PTHR35841">
    <property type="entry name" value="PHOSPHONATES-BINDING PERIPLASMIC PROTEIN"/>
    <property type="match status" value="1"/>
</dbReference>
<feature type="signal peptide" evidence="3">
    <location>
        <begin position="1"/>
        <end position="28"/>
    </location>
</feature>
<dbReference type="Pfam" id="PF07833">
    <property type="entry name" value="Cu_amine_oxidN1"/>
    <property type="match status" value="1"/>
</dbReference>
<evidence type="ECO:0000256" key="3">
    <source>
        <dbReference type="SAM" id="SignalP"/>
    </source>
</evidence>
<dbReference type="CDD" id="cd01071">
    <property type="entry name" value="PBP2_PhnD_like"/>
    <property type="match status" value="1"/>
</dbReference>
<dbReference type="PANTHER" id="PTHR35841:SF1">
    <property type="entry name" value="PHOSPHONATES-BINDING PERIPLASMIC PROTEIN"/>
    <property type="match status" value="1"/>
</dbReference>
<comment type="similarity">
    <text evidence="1">Belongs to the phosphate/phosphite/phosphonate binding protein family.</text>
</comment>
<dbReference type="SUPFAM" id="SSF55383">
    <property type="entry name" value="Copper amine oxidase, domain N"/>
    <property type="match status" value="2"/>
</dbReference>
<gene>
    <name evidence="5" type="ORF">BSOLF_0720</name>
</gene>
<dbReference type="Gene3D" id="3.30.457.10">
    <property type="entry name" value="Copper amine oxidase-like, N-terminal domain"/>
    <property type="match status" value="1"/>
</dbReference>
<dbReference type="NCBIfam" id="TIGR01098">
    <property type="entry name" value="3A0109s03R"/>
    <property type="match status" value="1"/>
</dbReference>
<evidence type="ECO:0000313" key="6">
    <source>
        <dbReference type="Proteomes" id="UP000244338"/>
    </source>
</evidence>
<dbReference type="GO" id="GO:0055085">
    <property type="term" value="P:transmembrane transport"/>
    <property type="evidence" value="ECO:0007669"/>
    <property type="project" value="InterPro"/>
</dbReference>
<proteinExistence type="inferred from homology"/>
<dbReference type="AlphaFoldDB" id="A0A2R6Y5D3"/>
<dbReference type="InterPro" id="IPR005770">
    <property type="entry name" value="PhnD"/>
</dbReference>
<keyword evidence="2 3" id="KW-0732">Signal</keyword>
<dbReference type="InterPro" id="IPR036582">
    <property type="entry name" value="Mao_N_sf"/>
</dbReference>
<name>A0A2R6Y5D3_9BACL</name>
<feature type="domain" description="Solute-binding protein family 3/N-terminal" evidence="4">
    <location>
        <begin position="157"/>
        <end position="387"/>
    </location>
</feature>
<evidence type="ECO:0000313" key="5">
    <source>
        <dbReference type="EMBL" id="PTQ57858.1"/>
    </source>
</evidence>
<dbReference type="EMBL" id="PEBX01000002">
    <property type="protein sequence ID" value="PTQ57858.1"/>
    <property type="molecule type" value="Genomic_DNA"/>
</dbReference>
<dbReference type="InterPro" id="IPR001638">
    <property type="entry name" value="Solute-binding_3/MltF_N"/>
</dbReference>
<protein>
    <submittedName>
        <fullName evidence="5">Phosphonate ABC transporter phosphate-binding periplasmic component</fullName>
    </submittedName>
</protein>
<accession>A0A2R6Y5D3</accession>
<evidence type="ECO:0000259" key="4">
    <source>
        <dbReference type="SMART" id="SM00062"/>
    </source>
</evidence>
<dbReference type="InterPro" id="IPR012854">
    <property type="entry name" value="Cu_amine_oxidase-like_N"/>
</dbReference>
<dbReference type="Proteomes" id="UP000244338">
    <property type="component" value="Unassembled WGS sequence"/>
</dbReference>
<sequence>MRKLFNLVLALVLVLPLFLVQASETVQAATGPLLFVNGEPVTTDVAAFIENGRTMVPVKFVADQLGYKVEWNSAKKEVTLSSQSGSTFKMVVGNKTIVDKNGKAVATMDVAPLIKDGRTMIPAKFVTEIFGGSVEWDANMKLASVITYPTTTLSQKEIVFGFIPSQEAENLDAKAKPLADALSKELGVPVKSFVGTNYNAVIEAMGAGKVDIGAYGPQSYVIAADKGYAVPAAASVRNGSKTYRAQFVVLKDSPLKKLEDVKGKKIAWVDPTSTSGYTYPAALLREKGIDPETDVQGTFAGGHDKSILALLRGDVDVAVSFDDARTIVEKSDPKVMEKTRILATTADIPNDLIALRAKLPDYWKAKIKEALFKIAMTEDGKKMLKDIYNITDLAPTKDSDYDIVRKVQKMNEGK</sequence>
<dbReference type="Gene3D" id="3.40.190.10">
    <property type="entry name" value="Periplasmic binding protein-like II"/>
    <property type="match status" value="2"/>
</dbReference>
<dbReference type="GO" id="GO:0043190">
    <property type="term" value="C:ATP-binding cassette (ABC) transporter complex"/>
    <property type="evidence" value="ECO:0007669"/>
    <property type="project" value="InterPro"/>
</dbReference>
<feature type="chain" id="PRO_5015323660" evidence="3">
    <location>
        <begin position="29"/>
        <end position="414"/>
    </location>
</feature>
<dbReference type="Pfam" id="PF12974">
    <property type="entry name" value="Phosphonate-bd"/>
    <property type="match status" value="1"/>
</dbReference>
<reference evidence="6" key="1">
    <citation type="journal article" date="2018" name="Sci. Rep.">
        <title>Lignite coal burning seam in the remote Altai Mountains harbors a hydrogen-driven thermophilic microbial community.</title>
        <authorList>
            <person name="Kadnikov V.V."/>
            <person name="Mardanov A.V."/>
            <person name="Ivasenko D.A."/>
            <person name="Antsiferov D.V."/>
            <person name="Beletsky A.V."/>
            <person name="Karnachuk O.V."/>
            <person name="Ravin N.V."/>
        </authorList>
    </citation>
    <scope>NUCLEOTIDE SEQUENCE [LARGE SCALE GENOMIC DNA]</scope>
</reference>
<comment type="caution">
    <text evidence="5">The sequence shown here is derived from an EMBL/GenBank/DDBJ whole genome shotgun (WGS) entry which is preliminary data.</text>
</comment>
<organism evidence="5 6">
    <name type="scientific">Candidatus Carbonibacillus altaicus</name>
    <dbReference type="NCBI Taxonomy" id="2163959"/>
    <lineage>
        <taxon>Bacteria</taxon>
        <taxon>Bacillati</taxon>
        <taxon>Bacillota</taxon>
        <taxon>Bacilli</taxon>
        <taxon>Bacillales</taxon>
        <taxon>Candidatus Carbonibacillus</taxon>
    </lineage>
</organism>
<evidence type="ECO:0000256" key="1">
    <source>
        <dbReference type="ARBA" id="ARBA00007162"/>
    </source>
</evidence>
<evidence type="ECO:0000256" key="2">
    <source>
        <dbReference type="ARBA" id="ARBA00022729"/>
    </source>
</evidence>
<dbReference type="SMART" id="SM00062">
    <property type="entry name" value="PBPb"/>
    <property type="match status" value="1"/>
</dbReference>